<feature type="region of interest" description="Disordered" evidence="1">
    <location>
        <begin position="1"/>
        <end position="125"/>
    </location>
</feature>
<protein>
    <submittedName>
        <fullName evidence="2">Uncharacterized protein</fullName>
    </submittedName>
</protein>
<feature type="compositionally biased region" description="Basic and acidic residues" evidence="1">
    <location>
        <begin position="317"/>
        <end position="326"/>
    </location>
</feature>
<feature type="region of interest" description="Disordered" evidence="1">
    <location>
        <begin position="139"/>
        <end position="164"/>
    </location>
</feature>
<gene>
    <name evidence="2" type="ORF">FOMPIDRAFT_1021126</name>
</gene>
<feature type="compositionally biased region" description="Polar residues" evidence="1">
    <location>
        <begin position="95"/>
        <end position="107"/>
    </location>
</feature>
<sequence length="483" mass="51634">MTRTYVPSRAAPTPPPPASQEYVPSRPAPTPPPASQVRLARSMTNLRSQAGAPRSRSLDRSRVALPAEVPPPLPLAPSAWQARGLDQPSAGASLGRSSSQSKRANGTLNSWGSTSSESSNSGNSLQSYLSFASSQTSLASEDMKITSPSSKSGSPVRSPSSLGNSIWSRVTTAAEHLKVNVSKAISSSVKTENGEVTPEGQESSLAKAMKAYHVDKANGDAKELPEWLFEGRDRAVIDRLRGNSLDQESPAPPFARTDTASPVPRSSTSSPAPERGRSRAPVAGLRDRSVTRRDGSMSASTRDSLASVHATVPSRDNMNRLKELRLAKRNARVRFEGDEDEADEPPPSRAPSRAGGARSAAPPSAFKDVPLPEVAPLRRRPTGYVKEPSQDRVLPPKGASLTRGPGGYTREPGQERQGAPLARRSTGLPTRAPTREGRRSQEEYAAEPSRTFLVRRPTGLPARALSREGRRIGLPGSVRPQRI</sequence>
<dbReference type="AlphaFoldDB" id="S8ESW4"/>
<feature type="compositionally biased region" description="Basic and acidic residues" evidence="1">
    <location>
        <begin position="285"/>
        <end position="295"/>
    </location>
</feature>
<feature type="compositionally biased region" description="Basic and acidic residues" evidence="1">
    <location>
        <begin position="433"/>
        <end position="442"/>
    </location>
</feature>
<dbReference type="EMBL" id="KE504122">
    <property type="protein sequence ID" value="EPT06004.1"/>
    <property type="molecule type" value="Genomic_DNA"/>
</dbReference>
<dbReference type="OrthoDB" id="2683368at2759"/>
<dbReference type="HOGENOM" id="CLU_565032_0_0_1"/>
<dbReference type="InParanoid" id="S8ESW4"/>
<dbReference type="eggNOG" id="ENOG502SQND">
    <property type="taxonomic scope" value="Eukaryota"/>
</dbReference>
<evidence type="ECO:0000313" key="3">
    <source>
        <dbReference type="Proteomes" id="UP000015241"/>
    </source>
</evidence>
<evidence type="ECO:0000313" key="2">
    <source>
        <dbReference type="EMBL" id="EPT06004.1"/>
    </source>
</evidence>
<keyword evidence="3" id="KW-1185">Reference proteome</keyword>
<name>S8ESW4_FOMSC</name>
<accession>S8ESW4</accession>
<reference evidence="2 3" key="1">
    <citation type="journal article" date="2012" name="Science">
        <title>The Paleozoic origin of enzymatic lignin decomposition reconstructed from 31 fungal genomes.</title>
        <authorList>
            <person name="Floudas D."/>
            <person name="Binder M."/>
            <person name="Riley R."/>
            <person name="Barry K."/>
            <person name="Blanchette R.A."/>
            <person name="Henrissat B."/>
            <person name="Martinez A.T."/>
            <person name="Otillar R."/>
            <person name="Spatafora J.W."/>
            <person name="Yadav J.S."/>
            <person name="Aerts A."/>
            <person name="Benoit I."/>
            <person name="Boyd A."/>
            <person name="Carlson A."/>
            <person name="Copeland A."/>
            <person name="Coutinho P.M."/>
            <person name="de Vries R.P."/>
            <person name="Ferreira P."/>
            <person name="Findley K."/>
            <person name="Foster B."/>
            <person name="Gaskell J."/>
            <person name="Glotzer D."/>
            <person name="Gorecki P."/>
            <person name="Heitman J."/>
            <person name="Hesse C."/>
            <person name="Hori C."/>
            <person name="Igarashi K."/>
            <person name="Jurgens J.A."/>
            <person name="Kallen N."/>
            <person name="Kersten P."/>
            <person name="Kohler A."/>
            <person name="Kuees U."/>
            <person name="Kumar T.K.A."/>
            <person name="Kuo A."/>
            <person name="LaButti K."/>
            <person name="Larrondo L.F."/>
            <person name="Lindquist E."/>
            <person name="Ling A."/>
            <person name="Lombard V."/>
            <person name="Lucas S."/>
            <person name="Lundell T."/>
            <person name="Martin R."/>
            <person name="McLaughlin D.J."/>
            <person name="Morgenstern I."/>
            <person name="Morin E."/>
            <person name="Murat C."/>
            <person name="Nagy L.G."/>
            <person name="Nolan M."/>
            <person name="Ohm R.A."/>
            <person name="Patyshakuliyeva A."/>
            <person name="Rokas A."/>
            <person name="Ruiz-Duenas F.J."/>
            <person name="Sabat G."/>
            <person name="Salamov A."/>
            <person name="Samejima M."/>
            <person name="Schmutz J."/>
            <person name="Slot J.C."/>
            <person name="St John F."/>
            <person name="Stenlid J."/>
            <person name="Sun H."/>
            <person name="Sun S."/>
            <person name="Syed K."/>
            <person name="Tsang A."/>
            <person name="Wiebenga A."/>
            <person name="Young D."/>
            <person name="Pisabarro A."/>
            <person name="Eastwood D.C."/>
            <person name="Martin F."/>
            <person name="Cullen D."/>
            <person name="Grigoriev I.V."/>
            <person name="Hibbett D.S."/>
        </authorList>
    </citation>
    <scope>NUCLEOTIDE SEQUENCE</scope>
    <source>
        <strain evidence="3">FP-58527</strain>
    </source>
</reference>
<evidence type="ECO:0000256" key="1">
    <source>
        <dbReference type="SAM" id="MobiDB-lite"/>
    </source>
</evidence>
<feature type="compositionally biased region" description="Polar residues" evidence="1">
    <location>
        <begin position="258"/>
        <end position="271"/>
    </location>
</feature>
<feature type="compositionally biased region" description="Low complexity" evidence="1">
    <location>
        <begin position="147"/>
        <end position="161"/>
    </location>
</feature>
<dbReference type="Proteomes" id="UP000015241">
    <property type="component" value="Unassembled WGS sequence"/>
</dbReference>
<feature type="compositionally biased region" description="Low complexity" evidence="1">
    <location>
        <begin position="108"/>
        <end position="125"/>
    </location>
</feature>
<feature type="compositionally biased region" description="Low complexity" evidence="1">
    <location>
        <begin position="350"/>
        <end position="365"/>
    </location>
</feature>
<organism evidence="2 3">
    <name type="scientific">Fomitopsis schrenkii</name>
    <name type="common">Brown rot fungus</name>
    <dbReference type="NCBI Taxonomy" id="2126942"/>
    <lineage>
        <taxon>Eukaryota</taxon>
        <taxon>Fungi</taxon>
        <taxon>Dikarya</taxon>
        <taxon>Basidiomycota</taxon>
        <taxon>Agaricomycotina</taxon>
        <taxon>Agaricomycetes</taxon>
        <taxon>Polyporales</taxon>
        <taxon>Fomitopsis</taxon>
    </lineage>
</organism>
<feature type="region of interest" description="Disordered" evidence="1">
    <location>
        <begin position="242"/>
        <end position="483"/>
    </location>
</feature>
<proteinExistence type="predicted"/>